<evidence type="ECO:0000256" key="1">
    <source>
        <dbReference type="SAM" id="SignalP"/>
    </source>
</evidence>
<keyword evidence="1" id="KW-0732">Signal</keyword>
<name>A0ABV4UMN3_9MICC</name>
<organism evidence="2 3">
    <name type="scientific">Arthrobacter halodurans</name>
    <dbReference type="NCBI Taxonomy" id="516699"/>
    <lineage>
        <taxon>Bacteria</taxon>
        <taxon>Bacillati</taxon>
        <taxon>Actinomycetota</taxon>
        <taxon>Actinomycetes</taxon>
        <taxon>Micrococcales</taxon>
        <taxon>Micrococcaceae</taxon>
        <taxon>Arthrobacter</taxon>
    </lineage>
</organism>
<evidence type="ECO:0008006" key="4">
    <source>
        <dbReference type="Google" id="ProtNLM"/>
    </source>
</evidence>
<evidence type="ECO:0000313" key="2">
    <source>
        <dbReference type="EMBL" id="MFB0834905.1"/>
    </source>
</evidence>
<feature type="chain" id="PRO_5046672283" description="Sporulation lipoprotein, YhcN/YlaJ family" evidence="1">
    <location>
        <begin position="31"/>
        <end position="177"/>
    </location>
</feature>
<keyword evidence="3" id="KW-1185">Reference proteome</keyword>
<evidence type="ECO:0000313" key="3">
    <source>
        <dbReference type="Proteomes" id="UP001575652"/>
    </source>
</evidence>
<dbReference type="Proteomes" id="UP001575652">
    <property type="component" value="Unassembled WGS sequence"/>
</dbReference>
<sequence length="177" mass="18038">MTTAQKIRGRRAVAAAALAVMALGATGCGAINPQATTANYAPSDGISLNVGDVQARNLMLVTNSAEEEARVLGSLVNNTENAQSLTLSVDGGSVTIDVPAMTTKKLEDDANKTILPSAGAEPGAHADVTAAIDGITSEEAVPVVNGALAEYRPYLPGGYDESTVEHLQHAEDAEGGH</sequence>
<dbReference type="PROSITE" id="PS51257">
    <property type="entry name" value="PROKAR_LIPOPROTEIN"/>
    <property type="match status" value="1"/>
</dbReference>
<reference evidence="2 3" key="1">
    <citation type="submission" date="2024-09" db="EMBL/GenBank/DDBJ databases">
        <authorList>
            <person name="Salinas-Garcia M.A."/>
            <person name="Prieme A."/>
        </authorList>
    </citation>
    <scope>NUCLEOTIDE SEQUENCE [LARGE SCALE GENOMIC DNA]</scope>
    <source>
        <strain evidence="2 3">DSM 21081</strain>
    </source>
</reference>
<dbReference type="RefSeq" id="WP_373972081.1">
    <property type="nucleotide sequence ID" value="NZ_JBHDLJ010000007.1"/>
</dbReference>
<comment type="caution">
    <text evidence="2">The sequence shown here is derived from an EMBL/GenBank/DDBJ whole genome shotgun (WGS) entry which is preliminary data.</text>
</comment>
<dbReference type="EMBL" id="JBHDLJ010000007">
    <property type="protein sequence ID" value="MFB0834905.1"/>
    <property type="molecule type" value="Genomic_DNA"/>
</dbReference>
<protein>
    <recommendedName>
        <fullName evidence="4">Sporulation lipoprotein, YhcN/YlaJ family</fullName>
    </recommendedName>
</protein>
<gene>
    <name evidence="2" type="ORF">ACETWP_09915</name>
</gene>
<accession>A0ABV4UMN3</accession>
<feature type="signal peptide" evidence="1">
    <location>
        <begin position="1"/>
        <end position="30"/>
    </location>
</feature>
<proteinExistence type="predicted"/>